<protein>
    <submittedName>
        <fullName evidence="1">Uncharacterized protein</fullName>
    </submittedName>
</protein>
<sequence length="85" mass="9879">MLKGKLENKRFKALPNGLTLRMKRGPNGWSVPYYDVRDIFADIQNSFRNNPDIMRINREQGYAKVNDMLIEEIANKIGGIYSVFK</sequence>
<accession>A0A1R0ZIY3</accession>
<dbReference type="EMBL" id="MPTW01000004">
    <property type="protein sequence ID" value="OME71181.1"/>
    <property type="molecule type" value="Genomic_DNA"/>
</dbReference>
<dbReference type="OrthoDB" id="2666191at2"/>
<evidence type="ECO:0000313" key="2">
    <source>
        <dbReference type="Proteomes" id="UP000187425"/>
    </source>
</evidence>
<reference evidence="1 2" key="1">
    <citation type="submission" date="2016-11" db="EMBL/GenBank/DDBJ databases">
        <title>Paenibacillus species isolates.</title>
        <authorList>
            <person name="Beno S.M."/>
        </authorList>
    </citation>
    <scope>NUCLEOTIDE SEQUENCE [LARGE SCALE GENOMIC DNA]</scope>
    <source>
        <strain evidence="1 2">FSL H7-0443</strain>
    </source>
</reference>
<dbReference type="RefSeq" id="WP_076284168.1">
    <property type="nucleotide sequence ID" value="NZ_MPTW01000004.1"/>
</dbReference>
<organism evidence="1 2">
    <name type="scientific">Paenibacillus odorifer</name>
    <dbReference type="NCBI Taxonomy" id="189426"/>
    <lineage>
        <taxon>Bacteria</taxon>
        <taxon>Bacillati</taxon>
        <taxon>Bacillota</taxon>
        <taxon>Bacilli</taxon>
        <taxon>Bacillales</taxon>
        <taxon>Paenibacillaceae</taxon>
        <taxon>Paenibacillus</taxon>
    </lineage>
</organism>
<evidence type="ECO:0000313" key="1">
    <source>
        <dbReference type="EMBL" id="OME71181.1"/>
    </source>
</evidence>
<gene>
    <name evidence="1" type="ORF">BSK65_08920</name>
</gene>
<dbReference type="AlphaFoldDB" id="A0A1R0ZIY3"/>
<comment type="caution">
    <text evidence="1">The sequence shown here is derived from an EMBL/GenBank/DDBJ whole genome shotgun (WGS) entry which is preliminary data.</text>
</comment>
<dbReference type="Proteomes" id="UP000187425">
    <property type="component" value="Unassembled WGS sequence"/>
</dbReference>
<proteinExistence type="predicted"/>
<name>A0A1R0ZIY3_9BACL</name>